<evidence type="ECO:0000313" key="2">
    <source>
        <dbReference type="EMBL" id="WAQ95333.1"/>
    </source>
</evidence>
<organism evidence="2 3">
    <name type="scientific">Mya arenaria</name>
    <name type="common">Soft-shell clam</name>
    <dbReference type="NCBI Taxonomy" id="6604"/>
    <lineage>
        <taxon>Eukaryota</taxon>
        <taxon>Metazoa</taxon>
        <taxon>Spiralia</taxon>
        <taxon>Lophotrochozoa</taxon>
        <taxon>Mollusca</taxon>
        <taxon>Bivalvia</taxon>
        <taxon>Autobranchia</taxon>
        <taxon>Heteroconchia</taxon>
        <taxon>Euheterodonta</taxon>
        <taxon>Imparidentia</taxon>
        <taxon>Neoheterodontei</taxon>
        <taxon>Myida</taxon>
        <taxon>Myoidea</taxon>
        <taxon>Myidae</taxon>
        <taxon>Mya</taxon>
    </lineage>
</organism>
<reference evidence="2" key="1">
    <citation type="submission" date="2022-11" db="EMBL/GenBank/DDBJ databases">
        <title>Centuries of genome instability and evolution in soft-shell clam transmissible cancer (bioRxiv).</title>
        <authorList>
            <person name="Hart S.F.M."/>
            <person name="Yonemitsu M.A."/>
            <person name="Giersch R.M."/>
            <person name="Beal B.F."/>
            <person name="Arriagada G."/>
            <person name="Davis B.W."/>
            <person name="Ostrander E.A."/>
            <person name="Goff S.P."/>
            <person name="Metzger M.J."/>
        </authorList>
    </citation>
    <scope>NUCLEOTIDE SEQUENCE</scope>
    <source>
        <strain evidence="2">MELC-2E11</strain>
        <tissue evidence="2">Siphon/mantle</tissue>
    </source>
</reference>
<dbReference type="PANTHER" id="PTHR46472:SF1">
    <property type="entry name" value="NUCLEOREDOXIN"/>
    <property type="match status" value="1"/>
</dbReference>
<dbReference type="EMBL" id="CP111013">
    <property type="protein sequence ID" value="WAQ95333.1"/>
    <property type="molecule type" value="Genomic_DNA"/>
</dbReference>
<keyword evidence="3" id="KW-1185">Reference proteome</keyword>
<dbReference type="SUPFAM" id="SSF52833">
    <property type="entry name" value="Thioredoxin-like"/>
    <property type="match status" value="1"/>
</dbReference>
<dbReference type="Pfam" id="PF13905">
    <property type="entry name" value="Thioredoxin_8"/>
    <property type="match status" value="1"/>
</dbReference>
<sequence>MESGSVLQLLEGNMIKDGQPFAFTDEECIGIYFSAHWCPPCRQFTPKLKTFYNGVRSQGHKFEVVFVSADLDEESFDENLQEMPWAALRYDHSEIKDSMSEKFGLIGIPNLIIVDRQGNVITKKGRVAVQKNTVDAKLFKWT</sequence>
<protein>
    <submittedName>
        <fullName evidence="2">NXN-like protein</fullName>
    </submittedName>
</protein>
<dbReference type="InterPro" id="IPR036249">
    <property type="entry name" value="Thioredoxin-like_sf"/>
</dbReference>
<dbReference type="Proteomes" id="UP001164746">
    <property type="component" value="Chromosome 2"/>
</dbReference>
<name>A0ABY7DEH5_MYAAR</name>
<feature type="domain" description="Thioredoxin" evidence="1">
    <location>
        <begin position="1"/>
        <end position="142"/>
    </location>
</feature>
<gene>
    <name evidence="2" type="ORF">MAR_028023</name>
</gene>
<evidence type="ECO:0000259" key="1">
    <source>
        <dbReference type="PROSITE" id="PS51352"/>
    </source>
</evidence>
<dbReference type="InterPro" id="IPR013766">
    <property type="entry name" value="Thioredoxin_domain"/>
</dbReference>
<dbReference type="PROSITE" id="PS51352">
    <property type="entry name" value="THIOREDOXIN_2"/>
    <property type="match status" value="1"/>
</dbReference>
<proteinExistence type="predicted"/>
<dbReference type="PANTHER" id="PTHR46472">
    <property type="entry name" value="NUCLEOREDOXIN"/>
    <property type="match status" value="1"/>
</dbReference>
<evidence type="ECO:0000313" key="3">
    <source>
        <dbReference type="Proteomes" id="UP001164746"/>
    </source>
</evidence>
<dbReference type="InterPro" id="IPR012336">
    <property type="entry name" value="Thioredoxin-like_fold"/>
</dbReference>
<dbReference type="Gene3D" id="3.40.30.10">
    <property type="entry name" value="Glutaredoxin"/>
    <property type="match status" value="1"/>
</dbReference>
<accession>A0ABY7DEH5</accession>